<feature type="coiled-coil region" evidence="10">
    <location>
        <begin position="145"/>
        <end position="179"/>
    </location>
</feature>
<feature type="coiled-coil region" evidence="10">
    <location>
        <begin position="247"/>
        <end position="281"/>
    </location>
</feature>
<dbReference type="NCBIfam" id="TIGR01843">
    <property type="entry name" value="type_I_hlyD"/>
    <property type="match status" value="1"/>
</dbReference>
<organism evidence="13 14">
    <name type="scientific">Sneathiella marina</name>
    <dbReference type="NCBI Taxonomy" id="2950108"/>
    <lineage>
        <taxon>Bacteria</taxon>
        <taxon>Pseudomonadati</taxon>
        <taxon>Pseudomonadota</taxon>
        <taxon>Alphaproteobacteria</taxon>
        <taxon>Sneathiellales</taxon>
        <taxon>Sneathiellaceae</taxon>
        <taxon>Sneathiella</taxon>
    </lineage>
</organism>
<evidence type="ECO:0000256" key="7">
    <source>
        <dbReference type="ARBA" id="ARBA00022989"/>
    </source>
</evidence>
<keyword evidence="5 9" id="KW-0997">Cell inner membrane</keyword>
<feature type="domain" description="AprE-like long alpha-helical hairpin" evidence="11">
    <location>
        <begin position="93"/>
        <end position="274"/>
    </location>
</feature>
<comment type="subcellular location">
    <subcellularLocation>
        <location evidence="1 9">Cell inner membrane</location>
        <topology evidence="1 9">Single-pass membrane protein</topology>
    </subcellularLocation>
</comment>
<evidence type="ECO:0000256" key="1">
    <source>
        <dbReference type="ARBA" id="ARBA00004377"/>
    </source>
</evidence>
<gene>
    <name evidence="13" type="ORF">NBZ79_03405</name>
</gene>
<dbReference type="Proteomes" id="UP001056291">
    <property type="component" value="Chromosome"/>
</dbReference>
<evidence type="ECO:0000313" key="13">
    <source>
        <dbReference type="EMBL" id="USG62021.1"/>
    </source>
</evidence>
<dbReference type="InterPro" id="IPR050739">
    <property type="entry name" value="MFP"/>
</dbReference>
<dbReference type="PANTHER" id="PTHR30386:SF17">
    <property type="entry name" value="ALKALINE PROTEASE SECRETION PROTEIN APRE"/>
    <property type="match status" value="1"/>
</dbReference>
<feature type="domain" description="AprE-like beta-barrel" evidence="12">
    <location>
        <begin position="316"/>
        <end position="404"/>
    </location>
</feature>
<reference evidence="13" key="1">
    <citation type="submission" date="2022-06" db="EMBL/GenBank/DDBJ databases">
        <title>Sneathiella actinostolidae sp. nov., isolated from a sea anemonein the Western Pacific Ocean.</title>
        <authorList>
            <person name="Wei M.J."/>
        </authorList>
    </citation>
    <scope>NUCLEOTIDE SEQUENCE</scope>
    <source>
        <strain evidence="13">PHK-P5</strain>
    </source>
</reference>
<comment type="similarity">
    <text evidence="2 9">Belongs to the membrane fusion protein (MFP) (TC 8.A.1) family.</text>
</comment>
<keyword evidence="8 9" id="KW-0472">Membrane</keyword>
<keyword evidence="3 9" id="KW-0813">Transport</keyword>
<feature type="transmembrane region" description="Helical" evidence="9">
    <location>
        <begin position="9"/>
        <end position="28"/>
    </location>
</feature>
<name>A0ABY4WBI3_9PROT</name>
<evidence type="ECO:0000256" key="9">
    <source>
        <dbReference type="RuleBase" id="RU365093"/>
    </source>
</evidence>
<dbReference type="PRINTS" id="PR01490">
    <property type="entry name" value="RTXTOXIND"/>
</dbReference>
<evidence type="ECO:0000256" key="8">
    <source>
        <dbReference type="ARBA" id="ARBA00023136"/>
    </source>
</evidence>
<dbReference type="SUPFAM" id="SSF111369">
    <property type="entry name" value="HlyD-like secretion proteins"/>
    <property type="match status" value="1"/>
</dbReference>
<evidence type="ECO:0000256" key="10">
    <source>
        <dbReference type="SAM" id="Coils"/>
    </source>
</evidence>
<dbReference type="PROSITE" id="PS00543">
    <property type="entry name" value="HLYD_FAMILY"/>
    <property type="match status" value="1"/>
</dbReference>
<dbReference type="Pfam" id="PF25994">
    <property type="entry name" value="HH_AprE"/>
    <property type="match status" value="1"/>
</dbReference>
<evidence type="ECO:0000259" key="11">
    <source>
        <dbReference type="Pfam" id="PF25994"/>
    </source>
</evidence>
<evidence type="ECO:0000256" key="5">
    <source>
        <dbReference type="ARBA" id="ARBA00022519"/>
    </source>
</evidence>
<evidence type="ECO:0000256" key="3">
    <source>
        <dbReference type="ARBA" id="ARBA00022448"/>
    </source>
</evidence>
<protein>
    <recommendedName>
        <fullName evidence="9">Membrane fusion protein (MFP) family protein</fullName>
    </recommendedName>
</protein>
<evidence type="ECO:0000256" key="4">
    <source>
        <dbReference type="ARBA" id="ARBA00022475"/>
    </source>
</evidence>
<dbReference type="Gene3D" id="2.40.30.170">
    <property type="match status" value="1"/>
</dbReference>
<dbReference type="PANTHER" id="PTHR30386">
    <property type="entry name" value="MEMBRANE FUSION SUBUNIT OF EMRAB-TOLC MULTIDRUG EFFLUX PUMP"/>
    <property type="match status" value="1"/>
</dbReference>
<keyword evidence="10" id="KW-0175">Coiled coil</keyword>
<dbReference type="EMBL" id="CP098747">
    <property type="protein sequence ID" value="USG62021.1"/>
    <property type="molecule type" value="Genomic_DNA"/>
</dbReference>
<dbReference type="InterPro" id="IPR006144">
    <property type="entry name" value="Secretion_HlyD_CS"/>
</dbReference>
<sequence length="428" mass="48087">MSKSILRHLWIAGAASFLLIVGGGFWVGSKEISGAIIATGHVVVDSSRKSIQHRDGGIVRDILVNESDRVEKGDTLFVLDSTINEAHHIGILHQLNELYFRRARLVAERDNFDEITLENGLYPQIQEHLTSELLHRQSLLKDARRQVLEGRKEQLHEQIQQFESRIDGIELQLVSKSKEIEIVQEQISDLSILRAKDLVPKQRLLDLQRQEALLTGEFGALKSSVAQLEESIGEKNLLKLHVEEEFLTETLEEMQQVDTAIAQLEGQQKAAEDRLARDTIKSPYTGTVHELKMHSVGGVVSAGETLLQIVPEKDKLVVEVKVPNVHIDRLANLNGARIRFPSFNQRLTPDLAGTLVSVSADMIVDEATGQNFYKARLEIDSNELDKLNGKKLVPGMPLEAFIEVENRTIMSYLMKPLSDQIVHAFRES</sequence>
<evidence type="ECO:0000256" key="6">
    <source>
        <dbReference type="ARBA" id="ARBA00022692"/>
    </source>
</evidence>
<keyword evidence="7 9" id="KW-1133">Transmembrane helix</keyword>
<proteinExistence type="inferred from homology"/>
<dbReference type="InterPro" id="IPR010129">
    <property type="entry name" value="T1SS_HlyD"/>
</dbReference>
<dbReference type="Pfam" id="PF26002">
    <property type="entry name" value="Beta-barrel_AprE"/>
    <property type="match status" value="1"/>
</dbReference>
<keyword evidence="6 9" id="KW-0812">Transmembrane</keyword>
<evidence type="ECO:0000259" key="12">
    <source>
        <dbReference type="Pfam" id="PF26002"/>
    </source>
</evidence>
<dbReference type="InterPro" id="IPR058982">
    <property type="entry name" value="Beta-barrel_AprE"/>
</dbReference>
<evidence type="ECO:0000313" key="14">
    <source>
        <dbReference type="Proteomes" id="UP001056291"/>
    </source>
</evidence>
<dbReference type="InterPro" id="IPR058781">
    <property type="entry name" value="HH_AprE-like"/>
</dbReference>
<evidence type="ECO:0000256" key="2">
    <source>
        <dbReference type="ARBA" id="ARBA00009477"/>
    </source>
</evidence>
<keyword evidence="14" id="KW-1185">Reference proteome</keyword>
<accession>A0ABY4WBI3</accession>
<keyword evidence="4 9" id="KW-1003">Cell membrane</keyword>
<dbReference type="RefSeq" id="WP_251935546.1">
    <property type="nucleotide sequence ID" value="NZ_CP098747.1"/>
</dbReference>